<feature type="compositionally biased region" description="Basic and acidic residues" evidence="3">
    <location>
        <begin position="311"/>
        <end position="320"/>
    </location>
</feature>
<dbReference type="Proteomes" id="UP000786811">
    <property type="component" value="Unassembled WGS sequence"/>
</dbReference>
<feature type="compositionally biased region" description="Basic residues" evidence="3">
    <location>
        <begin position="352"/>
        <end position="363"/>
    </location>
</feature>
<protein>
    <recommendedName>
        <fullName evidence="4">CCHC-type domain-containing protein</fullName>
    </recommendedName>
</protein>
<dbReference type="InterPro" id="IPR001878">
    <property type="entry name" value="Znf_CCHC"/>
</dbReference>
<comment type="caution">
    <text evidence="5">The sequence shown here is derived from an EMBL/GenBank/DDBJ whole genome shotgun (WGS) entry which is preliminary data.</text>
</comment>
<dbReference type="GO" id="GO:0003676">
    <property type="term" value="F:nucleic acid binding"/>
    <property type="evidence" value="ECO:0007669"/>
    <property type="project" value="InterPro"/>
</dbReference>
<dbReference type="Gene3D" id="4.10.60.10">
    <property type="entry name" value="Zinc finger, CCHC-type"/>
    <property type="match status" value="1"/>
</dbReference>
<accession>A0A8J2HES0</accession>
<keyword evidence="1" id="KW-0479">Metal-binding</keyword>
<reference evidence="5" key="1">
    <citation type="submission" date="2021-04" db="EMBL/GenBank/DDBJ databases">
        <authorList>
            <person name="Chebbi M.A.C M."/>
        </authorList>
    </citation>
    <scope>NUCLEOTIDE SEQUENCE</scope>
</reference>
<feature type="compositionally biased region" description="Polar residues" evidence="3">
    <location>
        <begin position="364"/>
        <end position="385"/>
    </location>
</feature>
<gene>
    <name evidence="5" type="ORF">HICCMSTLAB_LOCUS8365</name>
</gene>
<keyword evidence="6" id="KW-1185">Reference proteome</keyword>
<feature type="coiled-coil region" evidence="2">
    <location>
        <begin position="182"/>
        <end position="216"/>
    </location>
</feature>
<evidence type="ECO:0000313" key="5">
    <source>
        <dbReference type="EMBL" id="CAG5096747.1"/>
    </source>
</evidence>
<dbReference type="PROSITE" id="PS50158">
    <property type="entry name" value="ZF_CCHC"/>
    <property type="match status" value="1"/>
</dbReference>
<dbReference type="AlphaFoldDB" id="A0A8J2HES0"/>
<sequence length="403" mass="46392">MLILEQEMIDQVLEGLMNKFENFFKFSQNHPNEEVTITVVENNVVLKTQTGVEYKAAKLNLSNEEWDLLNEKTNWCENEGKKLIMPKFISQQEEDELLNDMDDMIKSATRKRPNENEANEKEITNAVSSGSKFVTSAQIVEPQGGSDAISNDALTTVTNYCFTTNKLMTQQSQMLTGVVNTVKSLEVMQQKLLNELKRQQENIETQAKRLKEISSKSALIGNDESNDREKNNELTNDWTNKISELIRQELNSQRSAAFVTKRNPQDRCFECDDYGHHSCDCPYKGTGLKKCYECGKFTTHKAKDCPDRRARLNRERERGRGSAKGRLQNFRRDNRQFQKRRNNDYPKEHGSKRARFNNRRGRSNYKNVAKNSNQPKQQQATNTKSGDSKMNKGNTYTVGILTI</sequence>
<organism evidence="5 6">
    <name type="scientific">Cotesia congregata</name>
    <name type="common">Parasitoid wasp</name>
    <name type="synonym">Apanteles congregatus</name>
    <dbReference type="NCBI Taxonomy" id="51543"/>
    <lineage>
        <taxon>Eukaryota</taxon>
        <taxon>Metazoa</taxon>
        <taxon>Ecdysozoa</taxon>
        <taxon>Arthropoda</taxon>
        <taxon>Hexapoda</taxon>
        <taxon>Insecta</taxon>
        <taxon>Pterygota</taxon>
        <taxon>Neoptera</taxon>
        <taxon>Endopterygota</taxon>
        <taxon>Hymenoptera</taxon>
        <taxon>Apocrita</taxon>
        <taxon>Ichneumonoidea</taxon>
        <taxon>Braconidae</taxon>
        <taxon>Microgastrinae</taxon>
        <taxon>Cotesia</taxon>
    </lineage>
</organism>
<feature type="compositionally biased region" description="Basic and acidic residues" evidence="3">
    <location>
        <begin position="330"/>
        <end position="351"/>
    </location>
</feature>
<evidence type="ECO:0000256" key="2">
    <source>
        <dbReference type="SAM" id="Coils"/>
    </source>
</evidence>
<keyword evidence="1" id="KW-0862">Zinc</keyword>
<evidence type="ECO:0000256" key="1">
    <source>
        <dbReference type="PROSITE-ProRule" id="PRU00047"/>
    </source>
</evidence>
<feature type="domain" description="CCHC-type" evidence="4">
    <location>
        <begin position="267"/>
        <end position="282"/>
    </location>
</feature>
<dbReference type="InterPro" id="IPR036875">
    <property type="entry name" value="Znf_CCHC_sf"/>
</dbReference>
<dbReference type="OrthoDB" id="7700420at2759"/>
<name>A0A8J2HES0_COTCN</name>
<keyword evidence="1" id="KW-0863">Zinc-finger</keyword>
<dbReference type="SMART" id="SM00343">
    <property type="entry name" value="ZnF_C2HC"/>
    <property type="match status" value="2"/>
</dbReference>
<evidence type="ECO:0000313" key="6">
    <source>
        <dbReference type="Proteomes" id="UP000786811"/>
    </source>
</evidence>
<evidence type="ECO:0000256" key="3">
    <source>
        <dbReference type="SAM" id="MobiDB-lite"/>
    </source>
</evidence>
<feature type="region of interest" description="Disordered" evidence="3">
    <location>
        <begin position="311"/>
        <end position="403"/>
    </location>
</feature>
<dbReference type="GO" id="GO:0008270">
    <property type="term" value="F:zinc ion binding"/>
    <property type="evidence" value="ECO:0007669"/>
    <property type="project" value="UniProtKB-KW"/>
</dbReference>
<dbReference type="SUPFAM" id="SSF57756">
    <property type="entry name" value="Retrovirus zinc finger-like domains"/>
    <property type="match status" value="1"/>
</dbReference>
<evidence type="ECO:0000259" key="4">
    <source>
        <dbReference type="PROSITE" id="PS50158"/>
    </source>
</evidence>
<keyword evidence="2" id="KW-0175">Coiled coil</keyword>
<proteinExistence type="predicted"/>
<dbReference type="EMBL" id="CAJNRD030001121">
    <property type="protein sequence ID" value="CAG5096747.1"/>
    <property type="molecule type" value="Genomic_DNA"/>
</dbReference>